<keyword evidence="5 7" id="KW-0472">Membrane</keyword>
<evidence type="ECO:0000256" key="3">
    <source>
        <dbReference type="ARBA" id="ARBA00022452"/>
    </source>
</evidence>
<comment type="similarity">
    <text evidence="7">Belongs to the TonB-dependent receptor family.</text>
</comment>
<dbReference type="InterPro" id="IPR036942">
    <property type="entry name" value="Beta-barrel_TonB_sf"/>
</dbReference>
<dbReference type="EMBL" id="PNCG01000208">
    <property type="protein sequence ID" value="TMP80962.1"/>
    <property type="molecule type" value="Genomic_DNA"/>
</dbReference>
<dbReference type="GO" id="GO:0009279">
    <property type="term" value="C:cell outer membrane"/>
    <property type="evidence" value="ECO:0007669"/>
    <property type="project" value="UniProtKB-SubCell"/>
</dbReference>
<keyword evidence="2 7" id="KW-0813">Transport</keyword>
<evidence type="ECO:0000256" key="4">
    <source>
        <dbReference type="ARBA" id="ARBA00022692"/>
    </source>
</evidence>
<dbReference type="AlphaFoldDB" id="A0A5S3YTQ9"/>
<reference evidence="9 10" key="1">
    <citation type="submission" date="2017-12" db="EMBL/GenBank/DDBJ databases">
        <authorList>
            <person name="Paulsen S."/>
            <person name="Gram L.K."/>
        </authorList>
    </citation>
    <scope>NUCLEOTIDE SEQUENCE [LARGE SCALE GENOMIC DNA]</scope>
    <source>
        <strain evidence="9 10">S2897</strain>
    </source>
</reference>
<dbReference type="SUPFAM" id="SSF56935">
    <property type="entry name" value="Porins"/>
    <property type="match status" value="1"/>
</dbReference>
<evidence type="ECO:0000256" key="5">
    <source>
        <dbReference type="ARBA" id="ARBA00023136"/>
    </source>
</evidence>
<dbReference type="Proteomes" id="UP000305874">
    <property type="component" value="Unassembled WGS sequence"/>
</dbReference>
<keyword evidence="4 7" id="KW-0812">Transmembrane</keyword>
<dbReference type="InterPro" id="IPR010917">
    <property type="entry name" value="TonB_rcpt_CS"/>
</dbReference>
<comment type="subcellular location">
    <subcellularLocation>
        <location evidence="1 7">Cell outer membrane</location>
        <topology evidence="1 7">Multi-pass membrane protein</topology>
    </subcellularLocation>
</comment>
<organism evidence="9 10">
    <name type="scientific">Pseudoalteromonas ruthenica</name>
    <dbReference type="NCBI Taxonomy" id="151081"/>
    <lineage>
        <taxon>Bacteria</taxon>
        <taxon>Pseudomonadati</taxon>
        <taxon>Pseudomonadota</taxon>
        <taxon>Gammaproteobacteria</taxon>
        <taxon>Alteromonadales</taxon>
        <taxon>Pseudoalteromonadaceae</taxon>
        <taxon>Pseudoalteromonas</taxon>
    </lineage>
</organism>
<protein>
    <submittedName>
        <fullName evidence="9">Ferric-rhodotorulic acid transporter</fullName>
    </submittedName>
</protein>
<sequence length="75" mass="8664">VFVESLDLSLAPHYDQSSYFIVGASVTWQVSPTQSLNLKAQNLFDKNYDVFDPRMQNGRVPAKGRNLRLQYSYMF</sequence>
<feature type="non-terminal residue" evidence="9">
    <location>
        <position position="1"/>
    </location>
</feature>
<evidence type="ECO:0000256" key="7">
    <source>
        <dbReference type="PROSITE-ProRule" id="PRU01360"/>
    </source>
</evidence>
<keyword evidence="3 7" id="KW-1134">Transmembrane beta strand</keyword>
<evidence type="ECO:0000256" key="6">
    <source>
        <dbReference type="ARBA" id="ARBA00023237"/>
    </source>
</evidence>
<comment type="caution">
    <text evidence="9">The sequence shown here is derived from an EMBL/GenBank/DDBJ whole genome shotgun (WGS) entry which is preliminary data.</text>
</comment>
<evidence type="ECO:0000313" key="9">
    <source>
        <dbReference type="EMBL" id="TMP80962.1"/>
    </source>
</evidence>
<reference evidence="10" key="2">
    <citation type="submission" date="2019-06" db="EMBL/GenBank/DDBJ databases">
        <title>Co-occurence of chitin degradation, pigmentation and bioactivity in marine Pseudoalteromonas.</title>
        <authorList>
            <person name="Sonnenschein E.C."/>
            <person name="Bech P.K."/>
        </authorList>
    </citation>
    <scope>NUCLEOTIDE SEQUENCE [LARGE SCALE GENOMIC DNA]</scope>
    <source>
        <strain evidence="10">S2897</strain>
    </source>
</reference>
<evidence type="ECO:0000256" key="2">
    <source>
        <dbReference type="ARBA" id="ARBA00022448"/>
    </source>
</evidence>
<evidence type="ECO:0000313" key="10">
    <source>
        <dbReference type="Proteomes" id="UP000305874"/>
    </source>
</evidence>
<proteinExistence type="inferred from homology"/>
<feature type="short sequence motif" description="TonB C-terminal box" evidence="8">
    <location>
        <begin position="58"/>
        <end position="75"/>
    </location>
</feature>
<gene>
    <name evidence="9" type="ORF">CWC05_19720</name>
</gene>
<evidence type="ECO:0000256" key="1">
    <source>
        <dbReference type="ARBA" id="ARBA00004571"/>
    </source>
</evidence>
<evidence type="ECO:0000256" key="8">
    <source>
        <dbReference type="PROSITE-ProRule" id="PRU10144"/>
    </source>
</evidence>
<dbReference type="InterPro" id="IPR039426">
    <property type="entry name" value="TonB-dep_rcpt-like"/>
</dbReference>
<accession>A0A5S3YTQ9</accession>
<dbReference type="PROSITE" id="PS52016">
    <property type="entry name" value="TONB_DEPENDENT_REC_3"/>
    <property type="match status" value="1"/>
</dbReference>
<keyword evidence="6 7" id="KW-0998">Cell outer membrane</keyword>
<dbReference type="PROSITE" id="PS01156">
    <property type="entry name" value="TONB_DEPENDENT_REC_2"/>
    <property type="match status" value="1"/>
</dbReference>
<name>A0A5S3YTQ9_9GAMM</name>
<dbReference type="Gene3D" id="2.40.170.20">
    <property type="entry name" value="TonB-dependent receptor, beta-barrel domain"/>
    <property type="match status" value="1"/>
</dbReference>